<dbReference type="GO" id="GO:0051920">
    <property type="term" value="F:peroxiredoxin activity"/>
    <property type="evidence" value="ECO:0007669"/>
    <property type="project" value="InterPro"/>
</dbReference>
<dbReference type="KEGG" id="csb:CLSA_c37010"/>
<dbReference type="InterPro" id="IPR003779">
    <property type="entry name" value="CMD-like"/>
</dbReference>
<dbReference type="eggNOG" id="COG0599">
    <property type="taxonomic scope" value="Bacteria"/>
</dbReference>
<dbReference type="RefSeq" id="WP_022748398.1">
    <property type="nucleotide sequence ID" value="NC_022571.1"/>
</dbReference>
<dbReference type="Proteomes" id="UP000017118">
    <property type="component" value="Chromosome"/>
</dbReference>
<dbReference type="InterPro" id="IPR029032">
    <property type="entry name" value="AhpD-like"/>
</dbReference>
<proteinExistence type="predicted"/>
<accession>U5MYT3</accession>
<name>U5MYT3_CLOSA</name>
<dbReference type="EMBL" id="CP006721">
    <property type="protein sequence ID" value="AGX44662.1"/>
    <property type="molecule type" value="Genomic_DNA"/>
</dbReference>
<dbReference type="PANTHER" id="PTHR33930:SF2">
    <property type="entry name" value="BLR3452 PROTEIN"/>
    <property type="match status" value="1"/>
</dbReference>
<evidence type="ECO:0000313" key="3">
    <source>
        <dbReference type="Proteomes" id="UP000017118"/>
    </source>
</evidence>
<keyword evidence="2" id="KW-0560">Oxidoreductase</keyword>
<keyword evidence="3" id="KW-1185">Reference proteome</keyword>
<gene>
    <name evidence="2" type="ORF">CLSA_c37010</name>
</gene>
<dbReference type="Pfam" id="PF02627">
    <property type="entry name" value="CMD"/>
    <property type="match status" value="1"/>
</dbReference>
<dbReference type="Gene3D" id="1.20.1290.10">
    <property type="entry name" value="AhpD-like"/>
    <property type="match status" value="1"/>
</dbReference>
<dbReference type="HOGENOM" id="CLU_137228_2_3_9"/>
<dbReference type="PANTHER" id="PTHR33930">
    <property type="entry name" value="ALKYL HYDROPEROXIDE REDUCTASE AHPD"/>
    <property type="match status" value="1"/>
</dbReference>
<reference evidence="2 3" key="1">
    <citation type="journal article" date="2013" name="Genome Announc.">
        <title>Complete Genome Sequence of the Solvent Producer Clostridium saccharobutylicum NCP262 (DSM 13864).</title>
        <authorList>
            <person name="Poehlein A."/>
            <person name="Hartwich K."/>
            <person name="Krabben P."/>
            <person name="Ehrenreich A."/>
            <person name="Liebl W."/>
            <person name="Durre P."/>
            <person name="Gottschalk G."/>
            <person name="Daniel R."/>
        </authorList>
    </citation>
    <scope>NUCLEOTIDE SEQUENCE [LARGE SCALE GENOMIC DNA]</scope>
    <source>
        <strain evidence="2">DSM 13864</strain>
    </source>
</reference>
<dbReference type="SUPFAM" id="SSF69118">
    <property type="entry name" value="AhpD-like"/>
    <property type="match status" value="1"/>
</dbReference>
<organism evidence="2 3">
    <name type="scientific">Clostridium saccharobutylicum DSM 13864</name>
    <dbReference type="NCBI Taxonomy" id="1345695"/>
    <lineage>
        <taxon>Bacteria</taxon>
        <taxon>Bacillati</taxon>
        <taxon>Bacillota</taxon>
        <taxon>Clostridia</taxon>
        <taxon>Eubacteriales</taxon>
        <taxon>Clostridiaceae</taxon>
        <taxon>Clostridium</taxon>
    </lineage>
</organism>
<dbReference type="InterPro" id="IPR004675">
    <property type="entry name" value="AhpD_core"/>
</dbReference>
<feature type="domain" description="Carboxymuconolactone decarboxylase-like" evidence="1">
    <location>
        <begin position="22"/>
        <end position="106"/>
    </location>
</feature>
<dbReference type="PATRIC" id="fig|1345695.10.peg.798"/>
<sequence length="112" mass="12641">MNSKEMREYRKKYNLKLTETDDFFKDFGALDDSTYSAGAIDKKHKELMGLAISVVSRCNECICYHIEGCLNAKANIDEIMEAIKIGVIGGGSITYPNARFAMQVLEEFTLEK</sequence>
<keyword evidence="2" id="KW-0575">Peroxidase</keyword>
<evidence type="ECO:0000313" key="2">
    <source>
        <dbReference type="EMBL" id="AGX44662.1"/>
    </source>
</evidence>
<protein>
    <submittedName>
        <fullName evidence="2">Alkylhydroperoxidase like protein, AhpD family</fullName>
    </submittedName>
</protein>
<evidence type="ECO:0000259" key="1">
    <source>
        <dbReference type="Pfam" id="PF02627"/>
    </source>
</evidence>
<dbReference type="GeneID" id="55476010"/>
<dbReference type="NCBIfam" id="TIGR00778">
    <property type="entry name" value="ahpD_dom"/>
    <property type="match status" value="1"/>
</dbReference>
<dbReference type="OrthoDB" id="9806086at2"/>
<dbReference type="AlphaFoldDB" id="U5MYT3"/>